<evidence type="ECO:0000313" key="6">
    <source>
        <dbReference type="Proteomes" id="UP000198967"/>
    </source>
</evidence>
<accession>A0A1G7YMJ7</accession>
<protein>
    <submittedName>
        <fullName evidence="5">Prohead serine protease</fullName>
    </submittedName>
</protein>
<evidence type="ECO:0000313" key="5">
    <source>
        <dbReference type="EMBL" id="SDG97050.1"/>
    </source>
</evidence>
<keyword evidence="3" id="KW-0378">Hydrolase</keyword>
<dbReference type="RefSeq" id="WP_093088767.1">
    <property type="nucleotide sequence ID" value="NZ_FNBE01000017.1"/>
</dbReference>
<organism evidence="5 6">
    <name type="scientific">Pseudonocardia oroxyli</name>
    <dbReference type="NCBI Taxonomy" id="366584"/>
    <lineage>
        <taxon>Bacteria</taxon>
        <taxon>Bacillati</taxon>
        <taxon>Actinomycetota</taxon>
        <taxon>Actinomycetes</taxon>
        <taxon>Pseudonocardiales</taxon>
        <taxon>Pseudonocardiaceae</taxon>
        <taxon>Pseudonocardia</taxon>
    </lineage>
</organism>
<dbReference type="GO" id="GO:0006508">
    <property type="term" value="P:proteolysis"/>
    <property type="evidence" value="ECO:0007669"/>
    <property type="project" value="UniProtKB-KW"/>
</dbReference>
<dbReference type="EMBL" id="FNBE01000017">
    <property type="protein sequence ID" value="SDG97050.1"/>
    <property type="molecule type" value="Genomic_DNA"/>
</dbReference>
<dbReference type="AlphaFoldDB" id="A0A1G7YMJ7"/>
<dbReference type="GO" id="GO:0008233">
    <property type="term" value="F:peptidase activity"/>
    <property type="evidence" value="ECO:0007669"/>
    <property type="project" value="UniProtKB-KW"/>
</dbReference>
<gene>
    <name evidence="5" type="ORF">SAMN05216377_11785</name>
</gene>
<keyword evidence="6" id="KW-1185">Reference proteome</keyword>
<dbReference type="InterPro" id="IPR054613">
    <property type="entry name" value="Peptidase_S78_dom"/>
</dbReference>
<feature type="domain" description="Prohead serine protease" evidence="4">
    <location>
        <begin position="76"/>
        <end position="147"/>
    </location>
</feature>
<dbReference type="OrthoDB" id="8444243at2"/>
<keyword evidence="2 5" id="KW-0645">Protease</keyword>
<evidence type="ECO:0000256" key="3">
    <source>
        <dbReference type="ARBA" id="ARBA00022801"/>
    </source>
</evidence>
<dbReference type="Pfam" id="PF04586">
    <property type="entry name" value="Peptidase_S78"/>
    <property type="match status" value="1"/>
</dbReference>
<sequence length="194" mass="20918">METKTFSGATIKSTDKGIVRVRFATLGVIDADKDVTLSGAFADGAKVAVSAYGHETWNGALPVGVGRIEMKGDSAEAELRFFLDTTSGRDTFNTIKNLGTDPGSEYSYGFTINDSEYGDYQGQRVRFLKSLTVHEISPVLLGAGVGTGTLEVKRVNASYDGLSPRERGEMRAMADQVELDLKIAAFNKRYGNNA</sequence>
<evidence type="ECO:0000256" key="2">
    <source>
        <dbReference type="ARBA" id="ARBA00022670"/>
    </source>
</evidence>
<dbReference type="STRING" id="366584.SAMN05216377_11785"/>
<dbReference type="Proteomes" id="UP000198967">
    <property type="component" value="Unassembled WGS sequence"/>
</dbReference>
<evidence type="ECO:0000256" key="1">
    <source>
        <dbReference type="ARBA" id="ARBA00022612"/>
    </source>
</evidence>
<evidence type="ECO:0000259" key="4">
    <source>
        <dbReference type="Pfam" id="PF04586"/>
    </source>
</evidence>
<proteinExistence type="predicted"/>
<reference evidence="5 6" key="1">
    <citation type="submission" date="2016-10" db="EMBL/GenBank/DDBJ databases">
        <authorList>
            <person name="de Groot N.N."/>
        </authorList>
    </citation>
    <scope>NUCLEOTIDE SEQUENCE [LARGE SCALE GENOMIC DNA]</scope>
    <source>
        <strain evidence="5 6">CGMCC 4.3143</strain>
    </source>
</reference>
<keyword evidence="1" id="KW-1188">Viral release from host cell</keyword>
<name>A0A1G7YMJ7_PSEOR</name>